<gene>
    <name evidence="3" type="ORF">Pme01_20030</name>
</gene>
<keyword evidence="1" id="KW-0472">Membrane</keyword>
<sequence length="430" mass="45089">MHSQIELRDRLAALAEPVKPVEDYEDKVMRRSRRLRWRRRMTAGAAAAVCVAVLVTMFRVVGVGSSPQLAAPPPDGPFLGWSAVGDVDASLVREATDVWDSAGTGGPHTAVRALVATRNHQQLHSIAVLQGYDKQGVARLAFFTSDASAAKALRLRADRPAPDPVTTQVISLVSPRLTGPVGVVSTDGWGTYAIAVAMPGVTAVRVSNTVIDDEMIGEPNAQTSRLIVKGFPLNATAQTTTVSGFIKPNRPLAKMTKVFEVPGDGGADDDARAVPGKVLTKTGQQIVVAFQQNQAVRRGQLAVVTKGLVGRVTAIDVTRGEATIDLVTSTGFAGPAHTDISDVPGSVRGTGTSLVMERIPTGEKVYTVTAGNRVLVPDPCQPNDQVGAVTVGRASSDKAAEASSVELAPTVDLTHLREVSIMTSPTGGDC</sequence>
<dbReference type="InterPro" id="IPR055342">
    <property type="entry name" value="MreC_beta-barrel_core"/>
</dbReference>
<dbReference type="AlphaFoldDB" id="A0A8J3TBQ7"/>
<dbReference type="Gene3D" id="2.40.10.340">
    <property type="entry name" value="Rod shape-determining protein MreC, domain 1"/>
    <property type="match status" value="1"/>
</dbReference>
<keyword evidence="1" id="KW-1133">Transmembrane helix</keyword>
<dbReference type="Pfam" id="PF04085">
    <property type="entry name" value="MreC"/>
    <property type="match status" value="1"/>
</dbReference>
<feature type="domain" description="Rod shape-determining protein MreC beta-barrel core" evidence="2">
    <location>
        <begin position="281"/>
        <end position="422"/>
    </location>
</feature>
<evidence type="ECO:0000313" key="4">
    <source>
        <dbReference type="Proteomes" id="UP000599074"/>
    </source>
</evidence>
<protein>
    <recommendedName>
        <fullName evidence="2">Rod shape-determining protein MreC beta-barrel core domain-containing protein</fullName>
    </recommendedName>
</protein>
<accession>A0A8J3TBQ7</accession>
<name>A0A8J3TBQ7_9ACTN</name>
<dbReference type="EMBL" id="BOON01000018">
    <property type="protein sequence ID" value="GII22406.1"/>
    <property type="molecule type" value="Genomic_DNA"/>
</dbReference>
<organism evidence="3 4">
    <name type="scientific">Planosporangium mesophilum</name>
    <dbReference type="NCBI Taxonomy" id="689768"/>
    <lineage>
        <taxon>Bacteria</taxon>
        <taxon>Bacillati</taxon>
        <taxon>Actinomycetota</taxon>
        <taxon>Actinomycetes</taxon>
        <taxon>Micromonosporales</taxon>
        <taxon>Micromonosporaceae</taxon>
        <taxon>Planosporangium</taxon>
    </lineage>
</organism>
<keyword evidence="4" id="KW-1185">Reference proteome</keyword>
<comment type="caution">
    <text evidence="3">The sequence shown here is derived from an EMBL/GenBank/DDBJ whole genome shotgun (WGS) entry which is preliminary data.</text>
</comment>
<reference evidence="3" key="1">
    <citation type="submission" date="2021-01" db="EMBL/GenBank/DDBJ databases">
        <title>Whole genome shotgun sequence of Planosporangium mesophilum NBRC 109066.</title>
        <authorList>
            <person name="Komaki H."/>
            <person name="Tamura T."/>
        </authorList>
    </citation>
    <scope>NUCLEOTIDE SEQUENCE</scope>
    <source>
        <strain evidence="3">NBRC 109066</strain>
    </source>
</reference>
<proteinExistence type="predicted"/>
<evidence type="ECO:0000256" key="1">
    <source>
        <dbReference type="SAM" id="Phobius"/>
    </source>
</evidence>
<evidence type="ECO:0000259" key="2">
    <source>
        <dbReference type="Pfam" id="PF04085"/>
    </source>
</evidence>
<dbReference type="Proteomes" id="UP000599074">
    <property type="component" value="Unassembled WGS sequence"/>
</dbReference>
<dbReference type="Gene3D" id="2.40.10.350">
    <property type="entry name" value="Rod shape-determining protein MreC, domain 2"/>
    <property type="match status" value="1"/>
</dbReference>
<dbReference type="InterPro" id="IPR042177">
    <property type="entry name" value="Cell/Rod_1"/>
</dbReference>
<evidence type="ECO:0000313" key="3">
    <source>
        <dbReference type="EMBL" id="GII22406.1"/>
    </source>
</evidence>
<dbReference type="InterPro" id="IPR042175">
    <property type="entry name" value="Cell/Rod_MreC_2"/>
</dbReference>
<keyword evidence="1" id="KW-0812">Transmembrane</keyword>
<dbReference type="RefSeq" id="WP_168114432.1">
    <property type="nucleotide sequence ID" value="NZ_BOON01000018.1"/>
</dbReference>
<feature type="transmembrane region" description="Helical" evidence="1">
    <location>
        <begin position="41"/>
        <end position="61"/>
    </location>
</feature>